<evidence type="ECO:0000313" key="7">
    <source>
        <dbReference type="EMBL" id="KAJ3640004.1"/>
    </source>
</evidence>
<dbReference type="InterPro" id="IPR013818">
    <property type="entry name" value="Lipase"/>
</dbReference>
<feature type="chain" id="PRO_5041412712" description="Lipase domain-containing protein" evidence="5">
    <location>
        <begin position="18"/>
        <end position="334"/>
    </location>
</feature>
<dbReference type="EMBL" id="JALNTZ010000010">
    <property type="protein sequence ID" value="KAJ3640004.1"/>
    <property type="molecule type" value="Genomic_DNA"/>
</dbReference>
<dbReference type="FunFam" id="3.40.50.1820:FF:000122">
    <property type="entry name" value="Vitellogenin-3-like Protein"/>
    <property type="match status" value="1"/>
</dbReference>
<dbReference type="InterPro" id="IPR000734">
    <property type="entry name" value="TAG_lipase"/>
</dbReference>
<evidence type="ECO:0000256" key="2">
    <source>
        <dbReference type="ARBA" id="ARBA00010701"/>
    </source>
</evidence>
<feature type="domain" description="Lipase" evidence="6">
    <location>
        <begin position="48"/>
        <end position="323"/>
    </location>
</feature>
<dbReference type="Gene3D" id="3.40.50.1820">
    <property type="entry name" value="alpha/beta hydrolase"/>
    <property type="match status" value="1"/>
</dbReference>
<dbReference type="AlphaFoldDB" id="A0AA38HS50"/>
<keyword evidence="3" id="KW-0964">Secreted</keyword>
<dbReference type="GO" id="GO:0017171">
    <property type="term" value="F:serine hydrolase activity"/>
    <property type="evidence" value="ECO:0007669"/>
    <property type="project" value="TreeGrafter"/>
</dbReference>
<evidence type="ECO:0000313" key="8">
    <source>
        <dbReference type="Proteomes" id="UP001168821"/>
    </source>
</evidence>
<dbReference type="PANTHER" id="PTHR11610">
    <property type="entry name" value="LIPASE"/>
    <property type="match status" value="1"/>
</dbReference>
<evidence type="ECO:0000256" key="5">
    <source>
        <dbReference type="SAM" id="SignalP"/>
    </source>
</evidence>
<name>A0AA38HS50_9CUCU</name>
<dbReference type="CDD" id="cd00707">
    <property type="entry name" value="Pancreat_lipase_like"/>
    <property type="match status" value="1"/>
</dbReference>
<dbReference type="GO" id="GO:0005615">
    <property type="term" value="C:extracellular space"/>
    <property type="evidence" value="ECO:0007669"/>
    <property type="project" value="TreeGrafter"/>
</dbReference>
<accession>A0AA38HS50</accession>
<comment type="caution">
    <text evidence="7">The sequence shown here is derived from an EMBL/GenBank/DDBJ whole genome shotgun (WGS) entry which is preliminary data.</text>
</comment>
<keyword evidence="5" id="KW-0732">Signal</keyword>
<evidence type="ECO:0000256" key="4">
    <source>
        <dbReference type="RuleBase" id="RU004262"/>
    </source>
</evidence>
<dbReference type="PRINTS" id="PR00821">
    <property type="entry name" value="TAGLIPASE"/>
</dbReference>
<dbReference type="GO" id="GO:0016042">
    <property type="term" value="P:lipid catabolic process"/>
    <property type="evidence" value="ECO:0007669"/>
    <property type="project" value="TreeGrafter"/>
</dbReference>
<comment type="similarity">
    <text evidence="2 4">Belongs to the AB hydrolase superfamily. Lipase family.</text>
</comment>
<keyword evidence="8" id="KW-1185">Reference proteome</keyword>
<dbReference type="GO" id="GO:0016298">
    <property type="term" value="F:lipase activity"/>
    <property type="evidence" value="ECO:0007669"/>
    <property type="project" value="InterPro"/>
</dbReference>
<dbReference type="InterPro" id="IPR033906">
    <property type="entry name" value="Lipase_N"/>
</dbReference>
<feature type="signal peptide" evidence="5">
    <location>
        <begin position="1"/>
        <end position="17"/>
    </location>
</feature>
<organism evidence="7 8">
    <name type="scientific">Zophobas morio</name>
    <dbReference type="NCBI Taxonomy" id="2755281"/>
    <lineage>
        <taxon>Eukaryota</taxon>
        <taxon>Metazoa</taxon>
        <taxon>Ecdysozoa</taxon>
        <taxon>Arthropoda</taxon>
        <taxon>Hexapoda</taxon>
        <taxon>Insecta</taxon>
        <taxon>Pterygota</taxon>
        <taxon>Neoptera</taxon>
        <taxon>Endopterygota</taxon>
        <taxon>Coleoptera</taxon>
        <taxon>Polyphaga</taxon>
        <taxon>Cucujiformia</taxon>
        <taxon>Tenebrionidae</taxon>
        <taxon>Zophobas</taxon>
    </lineage>
</organism>
<dbReference type="Proteomes" id="UP001168821">
    <property type="component" value="Unassembled WGS sequence"/>
</dbReference>
<proteinExistence type="inferred from homology"/>
<gene>
    <name evidence="7" type="ORF">Zmor_003328</name>
</gene>
<dbReference type="SUPFAM" id="SSF53474">
    <property type="entry name" value="alpha/beta-Hydrolases"/>
    <property type="match status" value="1"/>
</dbReference>
<dbReference type="InterPro" id="IPR029058">
    <property type="entry name" value="AB_hydrolase_fold"/>
</dbReference>
<dbReference type="Pfam" id="PF00151">
    <property type="entry name" value="Lipase"/>
    <property type="match status" value="1"/>
</dbReference>
<sequence>MLILPLIITYLISKATLMDVDTSAEKLFLQFQGALSYMLETQIVRNISEDVSFNLYTRKNPQVAQILPPTYPSLLPLSYFNPKLKCYFVIHGYTDHKHREIIARLRQVLNNAEDSNVIVVDWGRLAAFMYLQAVDNTVPVGTYVGQFLSLLEQNNYIDLRNIHMIGHSLGAHISGIAGAYVGGRVGRITGLDPAGPLFELLEERDESVSLDKSDALFVDVIHTDAEEFGITKPIGHADFYPNEGTSPQPGCNNILTSVSCSHIRSVLFYTESVINEYPFEARRCNVTGSGDPCLQEKPVHMGHHLSPESRGIYFLETNAEPPFAKRQTTQKCQD</sequence>
<protein>
    <recommendedName>
        <fullName evidence="6">Lipase domain-containing protein</fullName>
    </recommendedName>
</protein>
<comment type="subcellular location">
    <subcellularLocation>
        <location evidence="1">Secreted</location>
    </subcellularLocation>
</comment>
<evidence type="ECO:0000256" key="1">
    <source>
        <dbReference type="ARBA" id="ARBA00004613"/>
    </source>
</evidence>
<evidence type="ECO:0000256" key="3">
    <source>
        <dbReference type="ARBA" id="ARBA00022525"/>
    </source>
</evidence>
<evidence type="ECO:0000259" key="6">
    <source>
        <dbReference type="Pfam" id="PF00151"/>
    </source>
</evidence>
<reference evidence="7" key="1">
    <citation type="journal article" date="2023" name="G3 (Bethesda)">
        <title>Whole genome assemblies of Zophobas morio and Tenebrio molitor.</title>
        <authorList>
            <person name="Kaur S."/>
            <person name="Stinson S.A."/>
            <person name="diCenzo G.C."/>
        </authorList>
    </citation>
    <scope>NUCLEOTIDE SEQUENCE</scope>
    <source>
        <strain evidence="7">QUZm001</strain>
    </source>
</reference>
<dbReference type="PANTHER" id="PTHR11610:SF173">
    <property type="entry name" value="LIPASE DOMAIN-CONTAINING PROTEIN-RELATED"/>
    <property type="match status" value="1"/>
</dbReference>